<keyword evidence="1" id="KW-0175">Coiled coil</keyword>
<reference evidence="3 4" key="1">
    <citation type="submission" date="2019-01" db="EMBL/GenBank/DDBJ databases">
        <title>Genome sequencing of the rare red list fungi Fomitopsis rosea.</title>
        <authorList>
            <person name="Buettner E."/>
            <person name="Kellner H."/>
        </authorList>
    </citation>
    <scope>NUCLEOTIDE SEQUENCE [LARGE SCALE GENOMIC DNA]</scope>
    <source>
        <strain evidence="3 4">DSM 105464</strain>
    </source>
</reference>
<evidence type="ECO:0000256" key="1">
    <source>
        <dbReference type="SAM" id="Coils"/>
    </source>
</evidence>
<feature type="region of interest" description="Disordered" evidence="2">
    <location>
        <begin position="322"/>
        <end position="343"/>
    </location>
</feature>
<feature type="region of interest" description="Disordered" evidence="2">
    <location>
        <begin position="466"/>
        <end position="495"/>
    </location>
</feature>
<feature type="region of interest" description="Disordered" evidence="2">
    <location>
        <begin position="119"/>
        <end position="143"/>
    </location>
</feature>
<evidence type="ECO:0000313" key="3">
    <source>
        <dbReference type="EMBL" id="TFY64131.1"/>
    </source>
</evidence>
<proteinExistence type="predicted"/>
<organism evidence="3 4">
    <name type="scientific">Rhodofomes roseus</name>
    <dbReference type="NCBI Taxonomy" id="34475"/>
    <lineage>
        <taxon>Eukaryota</taxon>
        <taxon>Fungi</taxon>
        <taxon>Dikarya</taxon>
        <taxon>Basidiomycota</taxon>
        <taxon>Agaricomycotina</taxon>
        <taxon>Agaricomycetes</taxon>
        <taxon>Polyporales</taxon>
        <taxon>Rhodofomes</taxon>
    </lineage>
</organism>
<evidence type="ECO:0000313" key="4">
    <source>
        <dbReference type="Proteomes" id="UP000298390"/>
    </source>
</evidence>
<comment type="caution">
    <text evidence="3">The sequence shown here is derived from an EMBL/GenBank/DDBJ whole genome shotgun (WGS) entry which is preliminary data.</text>
</comment>
<dbReference type="Proteomes" id="UP000298390">
    <property type="component" value="Unassembled WGS sequence"/>
</dbReference>
<name>A0A4Y9YRF8_9APHY</name>
<dbReference type="STRING" id="34475.A0A4Y9YRF8"/>
<protein>
    <submittedName>
        <fullName evidence="3">Uncharacterized protein</fullName>
    </submittedName>
</protein>
<gene>
    <name evidence="3" type="ORF">EVJ58_g2830</name>
</gene>
<dbReference type="CDD" id="cd14686">
    <property type="entry name" value="bZIP"/>
    <property type="match status" value="1"/>
</dbReference>
<feature type="coiled-coil region" evidence="1">
    <location>
        <begin position="66"/>
        <end position="112"/>
    </location>
</feature>
<feature type="compositionally biased region" description="Low complexity" evidence="2">
    <location>
        <begin position="481"/>
        <end position="491"/>
    </location>
</feature>
<dbReference type="AlphaFoldDB" id="A0A4Y9YRF8"/>
<accession>A0A4Y9YRF8</accession>
<sequence>MNSLWTLLDWILPSVRLSDDLEDRYLTDDGYSVASTLTAPRIRGQYSHELRRDWTRERDRDRERELDRERARIAIEDREKERQRAQLLERDNAALQQRIAALERDLQSARQSLATFSVLSSPAPPTNALSAQPRIYHTPSPNPVDLRTSYDSLLSSYKMAHRALQERTEEVASLKTFLSKTDEWSGAQLLQALRDLNAEIVQLAASAAEEFASALDRRVDLVRQSDRELLSSAIGPVMTNLLVTRDHSTDPTLVQFAIQAWEVFCVGRIMNAFCFGLPYDIDQFLGNLFEQMNRTGQSALAHSSSLLIPCCRATSRRFTLASPHQQSLAPLPPPNDPTRHPTRHPPPIFQLNDTNLRGLLAILALSGCTDSRGVHRDPLRSRFGAALARISERAEIIARAVREGVMSSVFEVTWVNPGNVGRKDKDERWFDWAAMENVYAGHGSERSKVLCTVEFGLVCIRHGSWPEANGGPKPNGSASTGVNGNGVAANGGPEGPLTRSVLLKPRVLLESVMDIL</sequence>
<dbReference type="EMBL" id="SEKV01000108">
    <property type="protein sequence ID" value="TFY64131.1"/>
    <property type="molecule type" value="Genomic_DNA"/>
</dbReference>
<evidence type="ECO:0000256" key="2">
    <source>
        <dbReference type="SAM" id="MobiDB-lite"/>
    </source>
</evidence>